<dbReference type="EMBL" id="KZ359462">
    <property type="protein sequence ID" value="PIO58905.1"/>
    <property type="molecule type" value="Genomic_DNA"/>
</dbReference>
<evidence type="ECO:0000256" key="1">
    <source>
        <dbReference type="SAM" id="MobiDB-lite"/>
    </source>
</evidence>
<keyword evidence="3" id="KW-1185">Reference proteome</keyword>
<dbReference type="PANTHER" id="PTHR45975:SF2">
    <property type="entry name" value="NUCLEOSOME-REMODELING FACTOR SUBUNIT BPTF"/>
    <property type="match status" value="1"/>
</dbReference>
<protein>
    <submittedName>
        <fullName evidence="2">Uncharacterized protein</fullName>
    </submittedName>
</protein>
<evidence type="ECO:0000313" key="3">
    <source>
        <dbReference type="Proteomes" id="UP000230423"/>
    </source>
</evidence>
<name>A0A2G9TLU0_TELCI</name>
<organism evidence="2 3">
    <name type="scientific">Teladorsagia circumcincta</name>
    <name type="common">Brown stomach worm</name>
    <name type="synonym">Ostertagia circumcincta</name>
    <dbReference type="NCBI Taxonomy" id="45464"/>
    <lineage>
        <taxon>Eukaryota</taxon>
        <taxon>Metazoa</taxon>
        <taxon>Ecdysozoa</taxon>
        <taxon>Nematoda</taxon>
        <taxon>Chromadorea</taxon>
        <taxon>Rhabditida</taxon>
        <taxon>Rhabditina</taxon>
        <taxon>Rhabditomorpha</taxon>
        <taxon>Strongyloidea</taxon>
        <taxon>Trichostrongylidae</taxon>
        <taxon>Teladorsagia</taxon>
    </lineage>
</organism>
<dbReference type="AlphaFoldDB" id="A0A2G9TLU0"/>
<sequence length="349" mass="40907">MAEILSAEFNGDIKPEESEEEPKLEDEKPFDTLIDYFKTMLGLSNGRLVNNFWSGNVEESELLQFKKADSLDDLRPDPSNLFRMGCPSNDNSFSKYINYFVEHKFGEHPTIRKKMIDKKKYLCSKFSLIEEGEWAFEWSIAKGHTLYGSEKLQTLYVAWTIGKLLRKIPIELMQRKWQDALPAFKKELDSPTTSWQKLRDLLLRLEWLTVNCSSLQAVALQLRILWASVRWQDMKPEDDDPDRRVVNHFPDRDERRWISLHKEYAPPCIYERYRLSIEVLPLDDDNGVDEEDDLSWTSSERERRKSTVLAQRCLTKLKADVAFKAKDAEVLVVEKGSQIFINNREKVNT</sequence>
<dbReference type="GO" id="GO:0016589">
    <property type="term" value="C:NURF complex"/>
    <property type="evidence" value="ECO:0007669"/>
    <property type="project" value="InterPro"/>
</dbReference>
<dbReference type="PANTHER" id="PTHR45975">
    <property type="entry name" value="NUCLEOSOME-REMODELING FACTOR SUBUNIT BPTF"/>
    <property type="match status" value="1"/>
</dbReference>
<dbReference type="GO" id="GO:0006357">
    <property type="term" value="P:regulation of transcription by RNA polymerase II"/>
    <property type="evidence" value="ECO:0007669"/>
    <property type="project" value="InterPro"/>
</dbReference>
<dbReference type="Proteomes" id="UP000230423">
    <property type="component" value="Unassembled WGS sequence"/>
</dbReference>
<dbReference type="GO" id="GO:0000978">
    <property type="term" value="F:RNA polymerase II cis-regulatory region sequence-specific DNA binding"/>
    <property type="evidence" value="ECO:0007669"/>
    <property type="project" value="TreeGrafter"/>
</dbReference>
<reference evidence="2 3" key="1">
    <citation type="submission" date="2015-09" db="EMBL/GenBank/DDBJ databases">
        <title>Draft genome of the parasitic nematode Teladorsagia circumcincta isolate WARC Sus (inbred).</title>
        <authorList>
            <person name="Mitreva M."/>
        </authorList>
    </citation>
    <scope>NUCLEOTIDE SEQUENCE [LARGE SCALE GENOMIC DNA]</scope>
    <source>
        <strain evidence="2 3">S</strain>
    </source>
</reference>
<dbReference type="InterPro" id="IPR038028">
    <property type="entry name" value="BPTF"/>
</dbReference>
<evidence type="ECO:0000313" key="2">
    <source>
        <dbReference type="EMBL" id="PIO58905.1"/>
    </source>
</evidence>
<proteinExistence type="predicted"/>
<accession>A0A2G9TLU0</accession>
<gene>
    <name evidence="2" type="ORF">TELCIR_19648</name>
</gene>
<feature type="region of interest" description="Disordered" evidence="1">
    <location>
        <begin position="1"/>
        <end position="26"/>
    </location>
</feature>
<dbReference type="OrthoDB" id="5871228at2759"/>